<dbReference type="InterPro" id="IPR012902">
    <property type="entry name" value="N_methyl_site"/>
</dbReference>
<keyword evidence="6 11" id="KW-0812">Transmembrane</keyword>
<evidence type="ECO:0000313" key="13">
    <source>
        <dbReference type="EMBL" id="MEM4990409.1"/>
    </source>
</evidence>
<sequence>MHLLRTSMRVIAPDAGLTLIEAMIALAIAGILLSLAAPAMRGFLVQNRLAADTSQLVAALTLARSEAIQRGRGVQVCRSIDADTAAAACSAAATAKRAADDWGAGWLVQVADSGQILSRQGALDDSSQVAATRKTITYNSGGNASSSFAKLAVSHNGEFARTVCISSTGRISVKPDTAEC</sequence>
<dbReference type="SUPFAM" id="SSF54523">
    <property type="entry name" value="Pili subunits"/>
    <property type="match status" value="1"/>
</dbReference>
<reference evidence="13 14" key="1">
    <citation type="submission" date="2024-02" db="EMBL/GenBank/DDBJ databases">
        <title>Draft genome sequence of Collimonas sp. strain H4R21, an effective mineral-weathering bacterial strain isolated from the beech rhizosphere.</title>
        <authorList>
            <person name="Morin E."/>
            <person name="Uroz S."/>
            <person name="Leveau J.H.J."/>
            <person name="Kumar R."/>
            <person name="Rey M.W."/>
            <person name="Pham J."/>
        </authorList>
    </citation>
    <scope>NUCLEOTIDE SEQUENCE [LARGE SCALE GENOMIC DNA]</scope>
    <source>
        <strain evidence="13 14">H4R21</strain>
    </source>
</reference>
<dbReference type="InterPro" id="IPR022346">
    <property type="entry name" value="T2SS_GspH"/>
</dbReference>
<dbReference type="PROSITE" id="PS00409">
    <property type="entry name" value="PROKAR_NTER_METHYL"/>
    <property type="match status" value="1"/>
</dbReference>
<feature type="domain" description="General secretion pathway GspH" evidence="12">
    <location>
        <begin position="53"/>
        <end position="169"/>
    </location>
</feature>
<accession>A0ABU9Q2A8</accession>
<dbReference type="NCBIfam" id="TIGR02532">
    <property type="entry name" value="IV_pilin_GFxxxE"/>
    <property type="match status" value="1"/>
</dbReference>
<dbReference type="Proteomes" id="UP001495910">
    <property type="component" value="Unassembled WGS sequence"/>
</dbReference>
<evidence type="ECO:0000256" key="1">
    <source>
        <dbReference type="ARBA" id="ARBA00004377"/>
    </source>
</evidence>
<evidence type="ECO:0000256" key="3">
    <source>
        <dbReference type="ARBA" id="ARBA00022475"/>
    </source>
</evidence>
<dbReference type="Pfam" id="PF07963">
    <property type="entry name" value="N_methyl"/>
    <property type="match status" value="1"/>
</dbReference>
<comment type="similarity">
    <text evidence="9">Belongs to the GSP H family.</text>
</comment>
<evidence type="ECO:0000256" key="8">
    <source>
        <dbReference type="ARBA" id="ARBA00023136"/>
    </source>
</evidence>
<keyword evidence="5" id="KW-0997">Cell inner membrane</keyword>
<evidence type="ECO:0000313" key="14">
    <source>
        <dbReference type="Proteomes" id="UP001495910"/>
    </source>
</evidence>
<feature type="transmembrane region" description="Helical" evidence="11">
    <location>
        <begin position="20"/>
        <end position="40"/>
    </location>
</feature>
<evidence type="ECO:0000256" key="5">
    <source>
        <dbReference type="ARBA" id="ARBA00022519"/>
    </source>
</evidence>
<dbReference type="RefSeq" id="WP_342831467.1">
    <property type="nucleotide sequence ID" value="NZ_JBANDC010000024.1"/>
</dbReference>
<evidence type="ECO:0000256" key="6">
    <source>
        <dbReference type="ARBA" id="ARBA00022692"/>
    </source>
</evidence>
<keyword evidence="7 11" id="KW-1133">Transmembrane helix</keyword>
<organism evidence="13 14">
    <name type="scientific">Collimonas rhizosphaerae</name>
    <dbReference type="NCBI Taxonomy" id="3126357"/>
    <lineage>
        <taxon>Bacteria</taxon>
        <taxon>Pseudomonadati</taxon>
        <taxon>Pseudomonadota</taxon>
        <taxon>Betaproteobacteria</taxon>
        <taxon>Burkholderiales</taxon>
        <taxon>Oxalobacteraceae</taxon>
        <taxon>Collimonas</taxon>
    </lineage>
</organism>
<evidence type="ECO:0000256" key="2">
    <source>
        <dbReference type="ARBA" id="ARBA00021549"/>
    </source>
</evidence>
<name>A0ABU9Q2A8_9BURK</name>
<comment type="caution">
    <text evidence="13">The sequence shown here is derived from an EMBL/GenBank/DDBJ whole genome shotgun (WGS) entry which is preliminary data.</text>
</comment>
<keyword evidence="3" id="KW-1003">Cell membrane</keyword>
<gene>
    <name evidence="13" type="ORF">V8G57_23675</name>
</gene>
<dbReference type="Gene3D" id="3.55.40.10">
    <property type="entry name" value="minor pseudopilin epsh domain"/>
    <property type="match status" value="1"/>
</dbReference>
<keyword evidence="4" id="KW-0488">Methylation</keyword>
<keyword evidence="8 11" id="KW-0472">Membrane</keyword>
<evidence type="ECO:0000256" key="7">
    <source>
        <dbReference type="ARBA" id="ARBA00022989"/>
    </source>
</evidence>
<dbReference type="EMBL" id="JBANDC010000024">
    <property type="protein sequence ID" value="MEM4990409.1"/>
    <property type="molecule type" value="Genomic_DNA"/>
</dbReference>
<comment type="subcellular location">
    <subcellularLocation>
        <location evidence="1">Cell inner membrane</location>
        <topology evidence="1">Single-pass membrane protein</topology>
    </subcellularLocation>
</comment>
<evidence type="ECO:0000256" key="4">
    <source>
        <dbReference type="ARBA" id="ARBA00022481"/>
    </source>
</evidence>
<evidence type="ECO:0000256" key="11">
    <source>
        <dbReference type="SAM" id="Phobius"/>
    </source>
</evidence>
<evidence type="ECO:0000256" key="10">
    <source>
        <dbReference type="ARBA" id="ARBA00030775"/>
    </source>
</evidence>
<keyword evidence="14" id="KW-1185">Reference proteome</keyword>
<protein>
    <recommendedName>
        <fullName evidence="2">Type II secretion system protein H</fullName>
    </recommendedName>
    <alternativeName>
        <fullName evidence="10">General secretion pathway protein H</fullName>
    </alternativeName>
</protein>
<dbReference type="Pfam" id="PF12019">
    <property type="entry name" value="GspH"/>
    <property type="match status" value="1"/>
</dbReference>
<evidence type="ECO:0000256" key="9">
    <source>
        <dbReference type="ARBA" id="ARBA00025772"/>
    </source>
</evidence>
<evidence type="ECO:0000259" key="12">
    <source>
        <dbReference type="Pfam" id="PF12019"/>
    </source>
</evidence>
<proteinExistence type="inferred from homology"/>
<dbReference type="InterPro" id="IPR045584">
    <property type="entry name" value="Pilin-like"/>
</dbReference>